<dbReference type="GO" id="GO:0016887">
    <property type="term" value="F:ATP hydrolysis activity"/>
    <property type="evidence" value="ECO:0007669"/>
    <property type="project" value="InterPro"/>
</dbReference>
<evidence type="ECO:0000256" key="1">
    <source>
        <dbReference type="ARBA" id="ARBA00022741"/>
    </source>
</evidence>
<dbReference type="Gene3D" id="3.40.50.300">
    <property type="entry name" value="P-loop containing nucleotide triphosphate hydrolases"/>
    <property type="match status" value="1"/>
</dbReference>
<evidence type="ECO:0000313" key="5">
    <source>
        <dbReference type="Proteomes" id="UP000050920"/>
    </source>
</evidence>
<evidence type="ECO:0000256" key="2">
    <source>
        <dbReference type="ARBA" id="ARBA00022840"/>
    </source>
</evidence>
<organism evidence="4 5">
    <name type="scientific">Lactiplantibacillus fabifermentans DSM 21115</name>
    <dbReference type="NCBI Taxonomy" id="1413187"/>
    <lineage>
        <taxon>Bacteria</taxon>
        <taxon>Bacillati</taxon>
        <taxon>Bacillota</taxon>
        <taxon>Bacilli</taxon>
        <taxon>Lactobacillales</taxon>
        <taxon>Lactobacillaceae</taxon>
        <taxon>Lactiplantibacillus</taxon>
    </lineage>
</organism>
<dbReference type="GO" id="GO:0005524">
    <property type="term" value="F:ATP binding"/>
    <property type="evidence" value="ECO:0007669"/>
    <property type="project" value="UniProtKB-KW"/>
</dbReference>
<dbReference type="InterPro" id="IPR003439">
    <property type="entry name" value="ABC_transporter-like_ATP-bd"/>
</dbReference>
<feature type="domain" description="ABC transporter" evidence="3">
    <location>
        <begin position="5"/>
        <end position="235"/>
    </location>
</feature>
<dbReference type="Proteomes" id="UP000050920">
    <property type="component" value="Unassembled WGS sequence"/>
</dbReference>
<dbReference type="PANTHER" id="PTHR43582:SF2">
    <property type="entry name" value="LINEARMYCIN RESISTANCE ATP-BINDING PROTEIN LNRL"/>
    <property type="match status" value="1"/>
</dbReference>
<evidence type="ECO:0000259" key="3">
    <source>
        <dbReference type="PROSITE" id="PS50893"/>
    </source>
</evidence>
<dbReference type="PROSITE" id="PS00211">
    <property type="entry name" value="ABC_TRANSPORTER_1"/>
    <property type="match status" value="1"/>
</dbReference>
<dbReference type="InterPro" id="IPR003593">
    <property type="entry name" value="AAA+_ATPase"/>
</dbReference>
<sequence length="312" mass="33637">MTTGLVVTGLTKKFGTQVAVDNVSFTVAPGTVLGLLGPNGAGKSTTINMITGLLNKTSGRVELFGENLTPTNTAIRRRFGVVPQELAIFDDLSAAENVRYFGGLYGLRGTALKTAVTRALAVVDLTDHANQRPATFSGGMQRRLNIAMAIVHQPDLLFMDEPTVGIDPQSRNYILTAIEKMRANGMTVVYTSHYMEEVERLADNIVIIDHGQVIAHGTEAELVNLVTDAKQVTIVVNHADQLELAAITAIAGVQQATLHEQNLQLVLDVASNPLNQVLMTLIDQGVAVDSIDQPKLDLETVFLNLTGRNLRD</sequence>
<dbReference type="PANTHER" id="PTHR43582">
    <property type="entry name" value="LINEARMYCIN RESISTANCE ATP-BINDING PROTEIN LNRL"/>
    <property type="match status" value="1"/>
</dbReference>
<reference evidence="4 5" key="1">
    <citation type="journal article" date="2015" name="Genome Announc.">
        <title>Expanding the biotechnology potential of lactobacilli through comparative genomics of 213 strains and associated genera.</title>
        <authorList>
            <person name="Sun Z."/>
            <person name="Harris H.M."/>
            <person name="McCann A."/>
            <person name="Guo C."/>
            <person name="Argimon S."/>
            <person name="Zhang W."/>
            <person name="Yang X."/>
            <person name="Jeffery I.B."/>
            <person name="Cooney J.C."/>
            <person name="Kagawa T.F."/>
            <person name="Liu W."/>
            <person name="Song Y."/>
            <person name="Salvetti E."/>
            <person name="Wrobel A."/>
            <person name="Rasinkangas P."/>
            <person name="Parkhill J."/>
            <person name="Rea M.C."/>
            <person name="O'Sullivan O."/>
            <person name="Ritari J."/>
            <person name="Douillard F.P."/>
            <person name="Paul Ross R."/>
            <person name="Yang R."/>
            <person name="Briner A.E."/>
            <person name="Felis G.E."/>
            <person name="de Vos W.M."/>
            <person name="Barrangou R."/>
            <person name="Klaenhammer T.R."/>
            <person name="Caufield P.W."/>
            <person name="Cui Y."/>
            <person name="Zhang H."/>
            <person name="O'Toole P.W."/>
        </authorList>
    </citation>
    <scope>NUCLEOTIDE SEQUENCE [LARGE SCALE GENOMIC DNA]</scope>
    <source>
        <strain evidence="4 5">DSM 21115</strain>
    </source>
</reference>
<dbReference type="InterPro" id="IPR017871">
    <property type="entry name" value="ABC_transporter-like_CS"/>
</dbReference>
<dbReference type="PROSITE" id="PS50893">
    <property type="entry name" value="ABC_TRANSPORTER_2"/>
    <property type="match status" value="1"/>
</dbReference>
<keyword evidence="1" id="KW-0547">Nucleotide-binding</keyword>
<dbReference type="EMBL" id="AYGX02000081">
    <property type="protein sequence ID" value="KRO27353.1"/>
    <property type="molecule type" value="Genomic_DNA"/>
</dbReference>
<evidence type="ECO:0000313" key="4">
    <source>
        <dbReference type="EMBL" id="KRO27353.1"/>
    </source>
</evidence>
<dbReference type="InterPro" id="IPR027417">
    <property type="entry name" value="P-loop_NTPase"/>
</dbReference>
<comment type="caution">
    <text evidence="4">The sequence shown here is derived from an EMBL/GenBank/DDBJ whole genome shotgun (WGS) entry which is preliminary data.</text>
</comment>
<accession>A0A0R2NNT3</accession>
<dbReference type="AlphaFoldDB" id="A0A0R2NNT3"/>
<dbReference type="SUPFAM" id="SSF52540">
    <property type="entry name" value="P-loop containing nucleoside triphosphate hydrolases"/>
    <property type="match status" value="1"/>
</dbReference>
<gene>
    <name evidence="4" type="ORF">DY78_GL000103</name>
</gene>
<dbReference type="RefSeq" id="WP_024624655.1">
    <property type="nucleotide sequence ID" value="NZ_AYGX02000081.1"/>
</dbReference>
<dbReference type="SMART" id="SM00382">
    <property type="entry name" value="AAA"/>
    <property type="match status" value="1"/>
</dbReference>
<keyword evidence="5" id="KW-1185">Reference proteome</keyword>
<dbReference type="Pfam" id="PF00005">
    <property type="entry name" value="ABC_tran"/>
    <property type="match status" value="1"/>
</dbReference>
<protein>
    <submittedName>
        <fullName evidence="4">ABC transporter, ATP-binding protein</fullName>
    </submittedName>
</protein>
<keyword evidence="2 4" id="KW-0067">ATP-binding</keyword>
<proteinExistence type="predicted"/>
<name>A0A0R2NNT3_9LACO</name>